<protein>
    <submittedName>
        <fullName evidence="1">C_GCAxxG_C_C family protein</fullName>
    </submittedName>
</protein>
<dbReference type="AlphaFoldDB" id="A0A8J6NI74"/>
<organism evidence="1 2">
    <name type="scientific">Candidatus Desulfolinea nitratireducens</name>
    <dbReference type="NCBI Taxonomy" id="2841698"/>
    <lineage>
        <taxon>Bacteria</taxon>
        <taxon>Bacillati</taxon>
        <taxon>Chloroflexota</taxon>
        <taxon>Anaerolineae</taxon>
        <taxon>Anaerolineales</taxon>
        <taxon>Anaerolineales incertae sedis</taxon>
        <taxon>Candidatus Desulfolinea</taxon>
    </lineage>
</organism>
<comment type="caution">
    <text evidence="1">The sequence shown here is derived from an EMBL/GenBank/DDBJ whole genome shotgun (WGS) entry which is preliminary data.</text>
</comment>
<dbReference type="EMBL" id="JACNJN010000060">
    <property type="protein sequence ID" value="MBC8334323.1"/>
    <property type="molecule type" value="Genomic_DNA"/>
</dbReference>
<dbReference type="NCBIfam" id="TIGR01909">
    <property type="entry name" value="C_GCAxxG_C_C"/>
    <property type="match status" value="1"/>
</dbReference>
<gene>
    <name evidence="1" type="ORF">H8E29_03580</name>
</gene>
<dbReference type="InterPro" id="IPR010181">
    <property type="entry name" value="CGCAxxGCC_motif"/>
</dbReference>
<accession>A0A8J6NI74</accession>
<proteinExistence type="predicted"/>
<evidence type="ECO:0000313" key="2">
    <source>
        <dbReference type="Proteomes" id="UP000614469"/>
    </source>
</evidence>
<reference evidence="1 2" key="1">
    <citation type="submission" date="2020-08" db="EMBL/GenBank/DDBJ databases">
        <title>Bridging the membrane lipid divide: bacteria of the FCB group superphylum have the potential to synthesize archaeal ether lipids.</title>
        <authorList>
            <person name="Villanueva L."/>
            <person name="Von Meijenfeldt F.A.B."/>
            <person name="Westbye A.B."/>
            <person name="Yadav S."/>
            <person name="Hopmans E.C."/>
            <person name="Dutilh B.E."/>
            <person name="Sinninghe Damste J.S."/>
        </authorList>
    </citation>
    <scope>NUCLEOTIDE SEQUENCE [LARGE SCALE GENOMIC DNA]</scope>
    <source>
        <strain evidence="1">NIOZ-UU36</strain>
    </source>
</reference>
<name>A0A8J6NI74_9CHLR</name>
<dbReference type="Pfam" id="PF09719">
    <property type="entry name" value="C_GCAxxG_C_C"/>
    <property type="match status" value="1"/>
</dbReference>
<dbReference type="Proteomes" id="UP000614469">
    <property type="component" value="Unassembled WGS sequence"/>
</dbReference>
<sequence length="147" mass="15913">MPNKNIEYAATQFGKGFSCSQSVFSAFAPELGLSQEAALKIASAFGGGMVRQGEVCGAVTGALMTLGLKYGSEIADDEEKVRQASQKLMQRFKEENGSLLCRDLLGHHLNTSEDLEKARNSGVFNTTCPQLVRYAAQLTEDIIETTK</sequence>
<evidence type="ECO:0000313" key="1">
    <source>
        <dbReference type="EMBL" id="MBC8334323.1"/>
    </source>
</evidence>